<comment type="subcellular location">
    <subcellularLocation>
        <location evidence="1">Membrane</location>
        <topology evidence="1">Multi-pass membrane protein</topology>
    </subcellularLocation>
</comment>
<dbReference type="InterPro" id="IPR007277">
    <property type="entry name" value="Svp26/Tex261"/>
</dbReference>
<evidence type="ECO:0000256" key="2">
    <source>
        <dbReference type="ARBA" id="ARBA00008096"/>
    </source>
</evidence>
<dbReference type="GO" id="GO:0000139">
    <property type="term" value="C:Golgi membrane"/>
    <property type="evidence" value="ECO:0007669"/>
    <property type="project" value="TreeGrafter"/>
</dbReference>
<evidence type="ECO:0000256" key="3">
    <source>
        <dbReference type="ARBA" id="ARBA00022692"/>
    </source>
</evidence>
<sequence>MFLNLLTSLFVLAVGAAVLVCLALGLLSLSQYIEAHASQARRLGLRAVYVVTIFQLLVVFVDDVPLLPLLPNIVASSLHYSALSYPTWPFSTASSAHTLWTGIASLALLPLTSHIWLVRNHTLTLHAWHQHRYDTLHRPKLPGGRLDWDVDSTQPPSTREMTNLQVCAVLAICVWSIPVFRLLGRIAAAEWGSGGVVVDGSVQQSDARRR</sequence>
<proteinExistence type="inferred from homology"/>
<dbReference type="PANTHER" id="PTHR13144">
    <property type="entry name" value="TEX261 PROTEIN"/>
    <property type="match status" value="1"/>
</dbReference>
<evidence type="ECO:0000256" key="6">
    <source>
        <dbReference type="SAM" id="Phobius"/>
    </source>
</evidence>
<evidence type="ECO:0000256" key="4">
    <source>
        <dbReference type="ARBA" id="ARBA00022989"/>
    </source>
</evidence>
<accession>A0A5C3DVW5</accession>
<dbReference type="GO" id="GO:0097020">
    <property type="term" value="F:COPII receptor activity"/>
    <property type="evidence" value="ECO:0007669"/>
    <property type="project" value="InterPro"/>
</dbReference>
<dbReference type="Proteomes" id="UP000324022">
    <property type="component" value="Unassembled WGS sequence"/>
</dbReference>
<dbReference type="GO" id="GO:0006888">
    <property type="term" value="P:endoplasmic reticulum to Golgi vesicle-mediated transport"/>
    <property type="evidence" value="ECO:0007669"/>
    <property type="project" value="InterPro"/>
</dbReference>
<dbReference type="AlphaFoldDB" id="A0A5C3DVW5"/>
<evidence type="ECO:0000256" key="5">
    <source>
        <dbReference type="ARBA" id="ARBA00023136"/>
    </source>
</evidence>
<protein>
    <submittedName>
        <fullName evidence="7">Uncharacterized protein</fullName>
    </submittedName>
</protein>
<keyword evidence="3 6" id="KW-0812">Transmembrane</keyword>
<name>A0A5C3DVW5_9BASI</name>
<dbReference type="EMBL" id="OOIN01000003">
    <property type="protein sequence ID" value="SPO21537.1"/>
    <property type="molecule type" value="Genomic_DNA"/>
</dbReference>
<feature type="transmembrane region" description="Helical" evidence="6">
    <location>
        <begin position="99"/>
        <end position="118"/>
    </location>
</feature>
<dbReference type="OrthoDB" id="2556521at2759"/>
<evidence type="ECO:0000313" key="7">
    <source>
        <dbReference type="EMBL" id="SPO21537.1"/>
    </source>
</evidence>
<feature type="transmembrane region" description="Helical" evidence="6">
    <location>
        <begin position="43"/>
        <end position="61"/>
    </location>
</feature>
<feature type="transmembrane region" description="Helical" evidence="6">
    <location>
        <begin position="6"/>
        <end position="31"/>
    </location>
</feature>
<dbReference type="PANTHER" id="PTHR13144:SF0">
    <property type="entry name" value="PROTEIN TEX261"/>
    <property type="match status" value="1"/>
</dbReference>
<keyword evidence="4 6" id="KW-1133">Transmembrane helix</keyword>
<gene>
    <name evidence="7" type="ORF">UTRI_10047</name>
</gene>
<reference evidence="7 8" key="1">
    <citation type="submission" date="2018-03" db="EMBL/GenBank/DDBJ databases">
        <authorList>
            <person name="Guldener U."/>
        </authorList>
    </citation>
    <scope>NUCLEOTIDE SEQUENCE [LARGE SCALE GENOMIC DNA]</scope>
    <source>
        <strain evidence="7 8">NBRC100155</strain>
    </source>
</reference>
<evidence type="ECO:0000313" key="8">
    <source>
        <dbReference type="Proteomes" id="UP000324022"/>
    </source>
</evidence>
<comment type="similarity">
    <text evidence="2">Belongs to the SVP26 family.</text>
</comment>
<dbReference type="Pfam" id="PF04148">
    <property type="entry name" value="Erv26"/>
    <property type="match status" value="1"/>
</dbReference>
<organism evidence="7 8">
    <name type="scientific">Ustilago trichophora</name>
    <dbReference type="NCBI Taxonomy" id="86804"/>
    <lineage>
        <taxon>Eukaryota</taxon>
        <taxon>Fungi</taxon>
        <taxon>Dikarya</taxon>
        <taxon>Basidiomycota</taxon>
        <taxon>Ustilaginomycotina</taxon>
        <taxon>Ustilaginomycetes</taxon>
        <taxon>Ustilaginales</taxon>
        <taxon>Ustilaginaceae</taxon>
        <taxon>Ustilago</taxon>
    </lineage>
</organism>
<dbReference type="GO" id="GO:0005789">
    <property type="term" value="C:endoplasmic reticulum membrane"/>
    <property type="evidence" value="ECO:0007669"/>
    <property type="project" value="TreeGrafter"/>
</dbReference>
<keyword evidence="5 6" id="KW-0472">Membrane</keyword>
<keyword evidence="8" id="KW-1185">Reference proteome</keyword>
<evidence type="ECO:0000256" key="1">
    <source>
        <dbReference type="ARBA" id="ARBA00004141"/>
    </source>
</evidence>
<dbReference type="GO" id="GO:0030134">
    <property type="term" value="C:COPII-coated ER to Golgi transport vesicle"/>
    <property type="evidence" value="ECO:0007669"/>
    <property type="project" value="TreeGrafter"/>
</dbReference>